<proteinExistence type="predicted"/>
<comment type="caution">
    <text evidence="1">The sequence shown here is derived from an EMBL/GenBank/DDBJ whole genome shotgun (WGS) entry which is preliminary data.</text>
</comment>
<gene>
    <name evidence="1" type="ORF">QJV33_09100</name>
</gene>
<evidence type="ECO:0000313" key="1">
    <source>
        <dbReference type="EMBL" id="MDI2113427.1"/>
    </source>
</evidence>
<name>A0ABT6Q936_9PROT</name>
<accession>A0ABT6Q936</accession>
<dbReference type="RefSeq" id="WP_281463033.1">
    <property type="nucleotide sequence ID" value="NZ_JASBAN010000001.1"/>
</dbReference>
<keyword evidence="2" id="KW-1185">Reference proteome</keyword>
<dbReference type="Proteomes" id="UP001431775">
    <property type="component" value="Unassembled WGS sequence"/>
</dbReference>
<dbReference type="EMBL" id="JASBAN010000001">
    <property type="protein sequence ID" value="MDI2113427.1"/>
    <property type="molecule type" value="Genomic_DNA"/>
</dbReference>
<dbReference type="InterPro" id="IPR008979">
    <property type="entry name" value="Galactose-bd-like_sf"/>
</dbReference>
<reference evidence="1" key="1">
    <citation type="submission" date="2023-05" db="EMBL/GenBank/DDBJ databases">
        <title>Whole genome sequence of Commensalibacter sp.</title>
        <authorList>
            <person name="Charoenyingcharoen P."/>
            <person name="Yukphan P."/>
        </authorList>
    </citation>
    <scope>NUCLEOTIDE SEQUENCE</scope>
    <source>
        <strain evidence="1">TBRC 10068</strain>
    </source>
</reference>
<evidence type="ECO:0000313" key="2">
    <source>
        <dbReference type="Proteomes" id="UP001431775"/>
    </source>
</evidence>
<sequence length="505" mass="59728">MSNTFYTNLIYEHELMLYPYAPLGILHNQGQWPSPKYNVSIISFASIEDLNIIEWLTYHQILGVDHIYLYCTDDDPTDLYRKIIAFTLGKHPFITFQHYRFSQSKNQIYFHFIHNYIHETTWYIHLENIDFLYINEKQSLSDFIKSFKNISAIHFNMVLYTNKEPNAAINISTIFEQNSPIDYPSIYTKLMVKSQSCPYQYIFRHLDKKFNHHIEDDKLVISSCNVLHQEMKEYYEDFPEKALQFMSSTTQDEITKTAYVAHFCTIHNDQKDVKNFSLLHTNNHIQNNSEPVTAPKHDDDGYSERNTHSLMLQFYNPNKYWQKNKKNISKNTILPLPPSDMLLLSSKKPCQQSSVAFKNKTTEEFAYVLTNGQLKGVTQSMTQQEKNPWWEIDLQDDHIIKNIYLFNGIDPYASNMKHFIIETSEDHDIWTTRHRKVTNDLFGGVDGSYYQWLHPLGVKARWIRIMVPGNNQIFSLDQIRILGLKCPKSSYFKKNNLFKDQYSQR</sequence>
<dbReference type="Pfam" id="PF22633">
    <property type="entry name" value="F5_F8_type_C_2"/>
    <property type="match status" value="1"/>
</dbReference>
<dbReference type="Gene3D" id="2.60.120.260">
    <property type="entry name" value="Galactose-binding domain-like"/>
    <property type="match status" value="1"/>
</dbReference>
<dbReference type="SUPFAM" id="SSF49785">
    <property type="entry name" value="Galactose-binding domain-like"/>
    <property type="match status" value="1"/>
</dbReference>
<organism evidence="1 2">
    <name type="scientific">Commensalibacter nepenthis</name>
    <dbReference type="NCBI Taxonomy" id="3043872"/>
    <lineage>
        <taxon>Bacteria</taxon>
        <taxon>Pseudomonadati</taxon>
        <taxon>Pseudomonadota</taxon>
        <taxon>Alphaproteobacteria</taxon>
        <taxon>Acetobacterales</taxon>
        <taxon>Acetobacteraceae</taxon>
    </lineage>
</organism>
<protein>
    <submittedName>
        <fullName evidence="1">Discoidin domain-containing protein</fullName>
    </submittedName>
</protein>